<protein>
    <submittedName>
        <fullName evidence="1">Uncharacterized protein</fullName>
    </submittedName>
</protein>
<organism evidence="1 2">
    <name type="scientific">Choristoneura fumiferana</name>
    <name type="common">Spruce budworm moth</name>
    <name type="synonym">Archips fumiferana</name>
    <dbReference type="NCBI Taxonomy" id="7141"/>
    <lineage>
        <taxon>Eukaryota</taxon>
        <taxon>Metazoa</taxon>
        <taxon>Ecdysozoa</taxon>
        <taxon>Arthropoda</taxon>
        <taxon>Hexapoda</taxon>
        <taxon>Insecta</taxon>
        <taxon>Pterygota</taxon>
        <taxon>Neoptera</taxon>
        <taxon>Endopterygota</taxon>
        <taxon>Lepidoptera</taxon>
        <taxon>Glossata</taxon>
        <taxon>Ditrysia</taxon>
        <taxon>Tortricoidea</taxon>
        <taxon>Tortricidae</taxon>
        <taxon>Tortricinae</taxon>
        <taxon>Choristoneura</taxon>
    </lineage>
</organism>
<dbReference type="Proteomes" id="UP001064048">
    <property type="component" value="Chromosome 2"/>
</dbReference>
<evidence type="ECO:0000313" key="1">
    <source>
        <dbReference type="EMBL" id="KAI8440335.1"/>
    </source>
</evidence>
<dbReference type="EMBL" id="CM046102">
    <property type="protein sequence ID" value="KAI8440335.1"/>
    <property type="molecule type" value="Genomic_DNA"/>
</dbReference>
<keyword evidence="2" id="KW-1185">Reference proteome</keyword>
<comment type="caution">
    <text evidence="1">The sequence shown here is derived from an EMBL/GenBank/DDBJ whole genome shotgun (WGS) entry which is preliminary data.</text>
</comment>
<accession>A0ACC0KVJ7</accession>
<evidence type="ECO:0000313" key="2">
    <source>
        <dbReference type="Proteomes" id="UP001064048"/>
    </source>
</evidence>
<sequence length="263" mass="29192">MSERSGGGFLVQTKTEVASESLPVAPFAHPASPLAPSHSYTSWTPSRAGGTQASITKLIELCSNLEYKRQCCVVVQTSLRDRDLRHLKSVITKKSLTENIDNARQNVSDLNVNYVRGKRKLDSDGRQPPEAWGLHREGRANLCSTSGDGRGPEKEWGHVAEAWTRQLASARSISTFDALVEIAKKPIENTLRPYETREEEEDTMSLMSNLDNITACNPNRQNEFLSDEQELIIERVLEGVEYLCKISGAHSVNSFELGKACKS</sequence>
<proteinExistence type="predicted"/>
<name>A0ACC0KVJ7_CHOFU</name>
<gene>
    <name evidence="1" type="ORF">MSG28_001673</name>
</gene>
<reference evidence="1 2" key="1">
    <citation type="journal article" date="2022" name="Genome Biol. Evol.">
        <title>The Spruce Budworm Genome: Reconstructing the Evolutionary History of Antifreeze Proteins.</title>
        <authorList>
            <person name="Beliveau C."/>
            <person name="Gagne P."/>
            <person name="Picq S."/>
            <person name="Vernygora O."/>
            <person name="Keeling C.I."/>
            <person name="Pinkney K."/>
            <person name="Doucet D."/>
            <person name="Wen F."/>
            <person name="Johnston J.S."/>
            <person name="Maaroufi H."/>
            <person name="Boyle B."/>
            <person name="Laroche J."/>
            <person name="Dewar K."/>
            <person name="Juretic N."/>
            <person name="Blackburn G."/>
            <person name="Nisole A."/>
            <person name="Brunet B."/>
            <person name="Brandao M."/>
            <person name="Lumley L."/>
            <person name="Duan J."/>
            <person name="Quan G."/>
            <person name="Lucarotti C.J."/>
            <person name="Roe A.D."/>
            <person name="Sperling F.A.H."/>
            <person name="Levesque R.C."/>
            <person name="Cusson M."/>
        </authorList>
    </citation>
    <scope>NUCLEOTIDE SEQUENCE [LARGE SCALE GENOMIC DNA]</scope>
    <source>
        <strain evidence="1">Glfc:IPQL:Cfum</strain>
    </source>
</reference>